<dbReference type="Pfam" id="PF12790">
    <property type="entry name" value="T6SS-SciN"/>
    <property type="match status" value="1"/>
</dbReference>
<reference evidence="2 3" key="1">
    <citation type="submission" date="2017-01" db="EMBL/GenBank/DDBJ databases">
        <authorList>
            <person name="Mah S.A."/>
            <person name="Swanson W.J."/>
            <person name="Moy G.W."/>
            <person name="Vacquier V.D."/>
        </authorList>
    </citation>
    <scope>NUCLEOTIDE SEQUENCE [LARGE SCALE GENOMIC DNA]</scope>
    <source>
        <strain evidence="2 3">DSM 7027</strain>
    </source>
</reference>
<feature type="signal peptide" evidence="1">
    <location>
        <begin position="1"/>
        <end position="23"/>
    </location>
</feature>
<dbReference type="InterPro" id="IPR038706">
    <property type="entry name" value="Type_VI_SciN-like_sf"/>
</dbReference>
<evidence type="ECO:0000256" key="1">
    <source>
        <dbReference type="SAM" id="SignalP"/>
    </source>
</evidence>
<gene>
    <name evidence="2" type="ORF">SAMN05421647_11269</name>
</gene>
<sequence length="182" mass="20530">MKLYCKWVVLIFAVLHLAGCASKNPIEAILNPLDGIEEVLVDKGKPIKLEMYIDANTDINPDDSGQASPLEVRVYQFENINDFQRKDFFSLYQGASKPEGLLDEQYLILLPGGNESISTDLNPRTRYIGVVAAYRDIDESSWRDSLQVRDSRGFLSRIISSQRAMRIDVVAERSAIEMVEGE</sequence>
<keyword evidence="1" id="KW-0732">Signal</keyword>
<keyword evidence="3" id="KW-1185">Reference proteome</keyword>
<dbReference type="InterPro" id="IPR017734">
    <property type="entry name" value="T6SS_SciN"/>
</dbReference>
<keyword evidence="2" id="KW-0449">Lipoprotein</keyword>
<dbReference type="Gene3D" id="2.60.40.4150">
    <property type="entry name" value="Type VI secretion system, lipoprotein SciN"/>
    <property type="match status" value="1"/>
</dbReference>
<accession>A0A1N6X1B4</accession>
<protein>
    <submittedName>
        <fullName evidence="2">Type VI secretion lipoprotein, VC_A0113 family</fullName>
    </submittedName>
</protein>
<dbReference type="RefSeq" id="WP_076465835.1">
    <property type="nucleotide sequence ID" value="NZ_FTMN01000012.1"/>
</dbReference>
<proteinExistence type="predicted"/>
<dbReference type="PANTHER" id="PTHR37625">
    <property type="entry name" value="OUTER MEMBRANE LIPOPROTEIN-RELATED"/>
    <property type="match status" value="1"/>
</dbReference>
<dbReference type="PANTHER" id="PTHR37625:SF4">
    <property type="entry name" value="OUTER MEMBRANE LIPOPROTEIN"/>
    <property type="match status" value="1"/>
</dbReference>
<dbReference type="AlphaFoldDB" id="A0A1N6X1B4"/>
<evidence type="ECO:0000313" key="3">
    <source>
        <dbReference type="Proteomes" id="UP000186895"/>
    </source>
</evidence>
<dbReference type="Proteomes" id="UP000186895">
    <property type="component" value="Unassembled WGS sequence"/>
</dbReference>
<feature type="chain" id="PRO_5012071412" evidence="1">
    <location>
        <begin position="24"/>
        <end position="182"/>
    </location>
</feature>
<dbReference type="NCBIfam" id="TIGR03352">
    <property type="entry name" value="VI_chp_3"/>
    <property type="match status" value="1"/>
</dbReference>
<dbReference type="STRING" id="49186.SAMN05421647_11269"/>
<dbReference type="EMBL" id="FTMN01000012">
    <property type="protein sequence ID" value="SIQ96118.1"/>
    <property type="molecule type" value="Genomic_DNA"/>
</dbReference>
<evidence type="ECO:0000313" key="2">
    <source>
        <dbReference type="EMBL" id="SIQ96118.1"/>
    </source>
</evidence>
<name>A0A1N6X1B4_9GAMM</name>
<organism evidence="2 3">
    <name type="scientific">Marinobacterium stanieri</name>
    <dbReference type="NCBI Taxonomy" id="49186"/>
    <lineage>
        <taxon>Bacteria</taxon>
        <taxon>Pseudomonadati</taxon>
        <taxon>Pseudomonadota</taxon>
        <taxon>Gammaproteobacteria</taxon>
        <taxon>Oceanospirillales</taxon>
        <taxon>Oceanospirillaceae</taxon>
        <taxon>Marinobacterium</taxon>
    </lineage>
</organism>